<keyword evidence="2" id="KW-0378">Hydrolase</keyword>
<organism evidence="2">
    <name type="scientific">Planktothricoides sp. SpSt-374</name>
    <dbReference type="NCBI Taxonomy" id="2282167"/>
    <lineage>
        <taxon>Bacteria</taxon>
        <taxon>Bacillati</taxon>
        <taxon>Cyanobacteriota</taxon>
        <taxon>Cyanophyceae</taxon>
        <taxon>Oscillatoriophycideae</taxon>
        <taxon>Oscillatoriales</taxon>
        <taxon>Oscillatoriaceae</taxon>
        <taxon>Planktothricoides</taxon>
    </lineage>
</organism>
<dbReference type="AlphaFoldDB" id="A0A7C3VG35"/>
<sequence length="199" mass="22515">MLTAESTTNTTLNLRLWTVAEYHRMAELGIFPPDERLELINGQIIKKMSPQGTPHATGIRLLQIVLSNCLGEQALVQTQLPIKLHNYSEPEPDIAVVKNDVLLYLQHHPQPDEIYLLVEVADTTLKTDCTLKANEYAQAAIADYWVVDLNNRKLHVFRQPTATGYQNQQVLEPETMVSPLAFPHITIKVEQLLPPVMPF</sequence>
<name>A0A7C3VG35_9CYAN</name>
<dbReference type="EMBL" id="DSPX01000070">
    <property type="protein sequence ID" value="HGG00433.1"/>
    <property type="molecule type" value="Genomic_DNA"/>
</dbReference>
<dbReference type="SUPFAM" id="SSF52980">
    <property type="entry name" value="Restriction endonuclease-like"/>
    <property type="match status" value="1"/>
</dbReference>
<comment type="caution">
    <text evidence="2">The sequence shown here is derived from an EMBL/GenBank/DDBJ whole genome shotgun (WGS) entry which is preliminary data.</text>
</comment>
<dbReference type="Pfam" id="PF05685">
    <property type="entry name" value="Uma2"/>
    <property type="match status" value="1"/>
</dbReference>
<proteinExistence type="predicted"/>
<evidence type="ECO:0000259" key="1">
    <source>
        <dbReference type="Pfam" id="PF05685"/>
    </source>
</evidence>
<dbReference type="PANTHER" id="PTHR35400">
    <property type="entry name" value="SLR1083 PROTEIN"/>
    <property type="match status" value="1"/>
</dbReference>
<dbReference type="InterPro" id="IPR012296">
    <property type="entry name" value="Nuclease_put_TT1808"/>
</dbReference>
<dbReference type="InterPro" id="IPR008538">
    <property type="entry name" value="Uma2"/>
</dbReference>
<keyword evidence="2" id="KW-0540">Nuclease</keyword>
<reference evidence="2" key="1">
    <citation type="journal article" date="2020" name="mSystems">
        <title>Genome- and Community-Level Interaction Insights into Carbon Utilization and Element Cycling Functions of Hydrothermarchaeota in Hydrothermal Sediment.</title>
        <authorList>
            <person name="Zhou Z."/>
            <person name="Liu Y."/>
            <person name="Xu W."/>
            <person name="Pan J."/>
            <person name="Luo Z.H."/>
            <person name="Li M."/>
        </authorList>
    </citation>
    <scope>NUCLEOTIDE SEQUENCE [LARGE SCALE GENOMIC DNA]</scope>
    <source>
        <strain evidence="2">SpSt-374</strain>
    </source>
</reference>
<dbReference type="InterPro" id="IPR011335">
    <property type="entry name" value="Restrct_endonuc-II-like"/>
</dbReference>
<dbReference type="GO" id="GO:0004519">
    <property type="term" value="F:endonuclease activity"/>
    <property type="evidence" value="ECO:0007669"/>
    <property type="project" value="UniProtKB-KW"/>
</dbReference>
<dbReference type="PANTHER" id="PTHR35400:SF1">
    <property type="entry name" value="SLR1083 PROTEIN"/>
    <property type="match status" value="1"/>
</dbReference>
<keyword evidence="2" id="KW-0255">Endonuclease</keyword>
<dbReference type="CDD" id="cd06260">
    <property type="entry name" value="DUF820-like"/>
    <property type="match status" value="1"/>
</dbReference>
<evidence type="ECO:0000313" key="2">
    <source>
        <dbReference type="EMBL" id="HGG00433.1"/>
    </source>
</evidence>
<dbReference type="Gene3D" id="3.90.1570.10">
    <property type="entry name" value="tt1808, chain A"/>
    <property type="match status" value="1"/>
</dbReference>
<protein>
    <submittedName>
        <fullName evidence="2">Uma2 family endonuclease</fullName>
    </submittedName>
</protein>
<feature type="domain" description="Putative restriction endonuclease" evidence="1">
    <location>
        <begin position="20"/>
        <end position="189"/>
    </location>
</feature>
<accession>A0A7C3VG35</accession>
<gene>
    <name evidence="2" type="ORF">ENR15_07235</name>
</gene>